<accession>K8P641</accession>
<organism evidence="2 3">
    <name type="scientific">Afipia clevelandensis ATCC 49720</name>
    <dbReference type="NCBI Taxonomy" id="883079"/>
    <lineage>
        <taxon>Bacteria</taxon>
        <taxon>Pseudomonadati</taxon>
        <taxon>Pseudomonadota</taxon>
        <taxon>Alphaproteobacteria</taxon>
        <taxon>Hyphomicrobiales</taxon>
        <taxon>Nitrobacteraceae</taxon>
        <taxon>Afipia</taxon>
    </lineage>
</organism>
<feature type="coiled-coil region" evidence="1">
    <location>
        <begin position="74"/>
        <end position="101"/>
    </location>
</feature>
<evidence type="ECO:0000256" key="1">
    <source>
        <dbReference type="SAM" id="Coils"/>
    </source>
</evidence>
<dbReference type="AlphaFoldDB" id="K8P641"/>
<proteinExistence type="predicted"/>
<keyword evidence="3" id="KW-1185">Reference proteome</keyword>
<evidence type="ECO:0000313" key="2">
    <source>
        <dbReference type="EMBL" id="EKS33893.1"/>
    </source>
</evidence>
<gene>
    <name evidence="2" type="ORF">HMPREF9696_03013</name>
</gene>
<dbReference type="HOGENOM" id="CLU_1529431_0_0_5"/>
<evidence type="ECO:0000313" key="3">
    <source>
        <dbReference type="Proteomes" id="UP000001095"/>
    </source>
</evidence>
<dbReference type="Proteomes" id="UP000001095">
    <property type="component" value="Unassembled WGS sequence"/>
</dbReference>
<dbReference type="EMBL" id="AGWY01000012">
    <property type="protein sequence ID" value="EKS33893.1"/>
    <property type="molecule type" value="Genomic_DNA"/>
</dbReference>
<protein>
    <submittedName>
        <fullName evidence="2">Uncharacterized protein</fullName>
    </submittedName>
</protein>
<dbReference type="OrthoDB" id="9970790at2"/>
<comment type="caution">
    <text evidence="2">The sequence shown here is derived from an EMBL/GenBank/DDBJ whole genome shotgun (WGS) entry which is preliminary data.</text>
</comment>
<reference evidence="2 3" key="1">
    <citation type="submission" date="2012-04" db="EMBL/GenBank/DDBJ databases">
        <title>The Genome Sequence of Afipia clevelandensis ATCC 49720.</title>
        <authorList>
            <consortium name="The Broad Institute Genome Sequencing Platform"/>
            <person name="Earl A."/>
            <person name="Ward D."/>
            <person name="Feldgarden M."/>
            <person name="Gevers D."/>
            <person name="Huys G."/>
            <person name="Walker B."/>
            <person name="Young S.K."/>
            <person name="Zeng Q."/>
            <person name="Gargeya S."/>
            <person name="Fitzgerald M."/>
            <person name="Haas B."/>
            <person name="Abouelleil A."/>
            <person name="Alvarado L."/>
            <person name="Arachchi H.M."/>
            <person name="Berlin A."/>
            <person name="Chapman S.B."/>
            <person name="Goldberg J."/>
            <person name="Griggs A."/>
            <person name="Gujja S."/>
            <person name="Hansen M."/>
            <person name="Howarth C."/>
            <person name="Imamovic A."/>
            <person name="Larimer J."/>
            <person name="McCowen C."/>
            <person name="Montmayeur A."/>
            <person name="Murphy C."/>
            <person name="Neiman D."/>
            <person name="Pearson M."/>
            <person name="Priest M."/>
            <person name="Roberts A."/>
            <person name="Saif S."/>
            <person name="Shea T."/>
            <person name="Sisk P."/>
            <person name="Sykes S."/>
            <person name="Wortman J."/>
            <person name="Nusbaum C."/>
            <person name="Birren B."/>
        </authorList>
    </citation>
    <scope>NUCLEOTIDE SEQUENCE [LARGE SCALE GENOMIC DNA]</scope>
    <source>
        <strain evidence="2 3">ATCC 49720</strain>
    </source>
</reference>
<sequence>MCGDTAILQKVRTLIHQQTPNIGELSDVLQKLDASRGSAIRDPLAEKEKLLRETKEYYARNPVDPNDRSMGDQNAARAERIGTLEREIAELEAKLGPARRKREEIRKTPVEIIVASEPTPVEFDPVTNRAACKLAYRVKGFGYDSPGMQLSTPTTAVYTIHQAAGDWIVNLVALN</sequence>
<name>K8P641_9BRAD</name>
<keyword evidence="1" id="KW-0175">Coiled coil</keyword>